<feature type="region of interest" description="Disordered" evidence="1">
    <location>
        <begin position="1"/>
        <end position="48"/>
    </location>
</feature>
<protein>
    <recommendedName>
        <fullName evidence="2">PiggyBac transposable element-derived protein domain-containing protein</fullName>
    </recommendedName>
</protein>
<reference evidence="4" key="1">
    <citation type="submission" date="2024-04" db="EMBL/GenBank/DDBJ databases">
        <title>Salinicola lusitanus LLJ914,a marine bacterium isolated from the Okinawa Trough.</title>
        <authorList>
            <person name="Li J."/>
        </authorList>
    </citation>
    <scope>NUCLEOTIDE SEQUENCE [LARGE SCALE GENOMIC DNA]</scope>
</reference>
<evidence type="ECO:0000313" key="3">
    <source>
        <dbReference type="EMBL" id="KAK7910031.1"/>
    </source>
</evidence>
<proteinExistence type="predicted"/>
<dbReference type="Pfam" id="PF13843">
    <property type="entry name" value="DDE_Tnp_1_7"/>
    <property type="match status" value="1"/>
</dbReference>
<feature type="compositionally biased region" description="Basic and acidic residues" evidence="1">
    <location>
        <begin position="7"/>
        <end position="20"/>
    </location>
</feature>
<dbReference type="Proteomes" id="UP001460270">
    <property type="component" value="Unassembled WGS sequence"/>
</dbReference>
<evidence type="ECO:0000313" key="4">
    <source>
        <dbReference type="Proteomes" id="UP001460270"/>
    </source>
</evidence>
<organism evidence="3 4">
    <name type="scientific">Mugilogobius chulae</name>
    <name type="common">yellowstripe goby</name>
    <dbReference type="NCBI Taxonomy" id="88201"/>
    <lineage>
        <taxon>Eukaryota</taxon>
        <taxon>Metazoa</taxon>
        <taxon>Chordata</taxon>
        <taxon>Craniata</taxon>
        <taxon>Vertebrata</taxon>
        <taxon>Euteleostomi</taxon>
        <taxon>Actinopterygii</taxon>
        <taxon>Neopterygii</taxon>
        <taxon>Teleostei</taxon>
        <taxon>Neoteleostei</taxon>
        <taxon>Acanthomorphata</taxon>
        <taxon>Gobiaria</taxon>
        <taxon>Gobiiformes</taxon>
        <taxon>Gobioidei</taxon>
        <taxon>Gobiidae</taxon>
        <taxon>Gobionellinae</taxon>
        <taxon>Mugilogobius</taxon>
    </lineage>
</organism>
<dbReference type="PANTHER" id="PTHR46599:SF6">
    <property type="entry name" value="DUAL SPECIFICITY PHOSPHATASE 26"/>
    <property type="match status" value="1"/>
</dbReference>
<gene>
    <name evidence="3" type="ORF">WMY93_014715</name>
</gene>
<dbReference type="PANTHER" id="PTHR46599">
    <property type="entry name" value="PIGGYBAC TRANSPOSABLE ELEMENT-DERIVED PROTEIN 4"/>
    <property type="match status" value="1"/>
</dbReference>
<keyword evidence="4" id="KW-1185">Reference proteome</keyword>
<dbReference type="AlphaFoldDB" id="A0AAW0P556"/>
<accession>A0AAW0P556</accession>
<comment type="caution">
    <text evidence="3">The sequence shown here is derived from an EMBL/GenBank/DDBJ whole genome shotgun (WGS) entry which is preliminary data.</text>
</comment>
<feature type="domain" description="PiggyBac transposable element-derived protein" evidence="2">
    <location>
        <begin position="260"/>
        <end position="564"/>
    </location>
</feature>
<name>A0AAW0P556_9GOBI</name>
<dbReference type="EMBL" id="JBBPFD010000010">
    <property type="protein sequence ID" value="KAK7910031.1"/>
    <property type="molecule type" value="Genomic_DNA"/>
</dbReference>
<evidence type="ECO:0000259" key="2">
    <source>
        <dbReference type="Pfam" id="PF13843"/>
    </source>
</evidence>
<dbReference type="InterPro" id="IPR029526">
    <property type="entry name" value="PGBD"/>
</dbReference>
<sequence length="565" mass="63963">MMRPKIKKQDKSPCETKADERAEDPELALAEYDSANDANTGNMKMDDEPNEVLRATPDLKTTMNDRFNIHEESLSSTKVSVADLCARMHEVEKASSDHENRLSLVEITLAGIRSGNNLLRKKVVDLEDRSRRQNITIVGLPEKIENGRRPYKMSCKNKRMTVQEALEVIIDHDSEIEEGVSEDEDYLEINSDSEDSDFEPNEGIAVPIPQSKTFLSKNGEIQWSSSPNMRQAKLSAENIIKTVPGPTRMAVTRVTDIKSAFELVMPDSIHKIILEMTNLEGRRVFGEKWKEMDKTHLDAYLGLLILAGVYKSNDESTASLWDAETGRPIFRATMSLETFHIFSRVIRFDNRDTRASRRERDKLAAIRTLWDKWVEQLPLLYNPGPNITVDERLVAFRGRCPFRQYMPSKPAKYGIKIWVACDANTSYALNMQVYTGKPVGGAPEKNQGTRVVLDMVEGLKGHNITCDNFFTNYNLGQELLKRKLTMVGTVRKNRAELPAELLVIKNRAPQSSLFAFTDTTALVSYCPKKGKNVVLMSTLHKNAEISTREDQKPHMILEYNATKGG</sequence>
<evidence type="ECO:0000256" key="1">
    <source>
        <dbReference type="SAM" id="MobiDB-lite"/>
    </source>
</evidence>